<dbReference type="GO" id="GO:0003988">
    <property type="term" value="F:acetyl-CoA C-acyltransferase activity"/>
    <property type="evidence" value="ECO:0007669"/>
    <property type="project" value="UniProtKB-ARBA"/>
</dbReference>
<dbReference type="Proteomes" id="UP000005113">
    <property type="component" value="Unassembled WGS sequence"/>
</dbReference>
<dbReference type="PANTHER" id="PTHR43365">
    <property type="entry name" value="BLR7806 PROTEIN"/>
    <property type="match status" value="1"/>
</dbReference>
<dbReference type="AlphaFoldDB" id="J1I734"/>
<dbReference type="InterPro" id="IPR002155">
    <property type="entry name" value="Thiolase"/>
</dbReference>
<sequence length="410" mass="43885">MTTKIDVDKMQNVFIYAASRTPRAAGQNSGPLQEIKPIQLLDSSIQAVLKAQPTAADYIGDLFLGCMTPVGEQGGNIARAAALYAGLPYQVAGTQINRFCASGLEALQMAAAKIELGWEQLVLAGGLESMNRVPELSDGGAMIYDPLVRAAVNFVPPSLSADLLANLQGFSRQELDEYSFEMHQRALKSQAAKWLRHNAALVYDQNGLPILEKNECLRHGLKAEDMAQFAPILSEKEAKNLDIMALMRYPSLEYLEHLHTPASAAQLADGSAMALIGNAQIGEQLGLKARAKILSAKVVAVDPTLSCTAGLEAVKQLLAQTGLNKNDIELWEKVELFAAVGLHFTQALDIPLDQYNIFGSDIAWGYAAGAMGGIALANLLDGLEKEDKQLGCIAISARAGLGAALLVERV</sequence>
<dbReference type="RefSeq" id="WP_002659964.1">
    <property type="nucleotide sequence ID" value="NZ_JH719942.1"/>
</dbReference>
<dbReference type="Gene3D" id="3.40.47.10">
    <property type="match status" value="2"/>
</dbReference>
<dbReference type="EMBL" id="JH719942">
    <property type="protein sequence ID" value="EJF54228.1"/>
    <property type="molecule type" value="Genomic_DNA"/>
</dbReference>
<gene>
    <name evidence="7" type="ORF">SapgrDRAFT_2570</name>
</gene>
<keyword evidence="2 4" id="KW-0808">Transferase</keyword>
<dbReference type="InterPro" id="IPR020617">
    <property type="entry name" value="Thiolase_C"/>
</dbReference>
<keyword evidence="3 4" id="KW-0012">Acyltransferase</keyword>
<protein>
    <submittedName>
        <fullName evidence="7">Acetyl-CoA acetyltransferase</fullName>
    </submittedName>
</protein>
<dbReference type="HOGENOM" id="CLU_031026_2_3_10"/>
<dbReference type="Pfam" id="PF02803">
    <property type="entry name" value="Thiolase_C"/>
    <property type="match status" value="1"/>
</dbReference>
<evidence type="ECO:0000256" key="2">
    <source>
        <dbReference type="ARBA" id="ARBA00022679"/>
    </source>
</evidence>
<dbReference type="PROSITE" id="PS00098">
    <property type="entry name" value="THIOLASE_1"/>
    <property type="match status" value="1"/>
</dbReference>
<evidence type="ECO:0000256" key="4">
    <source>
        <dbReference type="RuleBase" id="RU003557"/>
    </source>
</evidence>
<evidence type="ECO:0000259" key="5">
    <source>
        <dbReference type="Pfam" id="PF00108"/>
    </source>
</evidence>
<evidence type="ECO:0000256" key="3">
    <source>
        <dbReference type="ARBA" id="ARBA00023315"/>
    </source>
</evidence>
<feature type="domain" description="Thiolase C-terminal" evidence="6">
    <location>
        <begin position="288"/>
        <end position="409"/>
    </location>
</feature>
<comment type="similarity">
    <text evidence="1 4">Belongs to the thiolase-like superfamily. Thiolase family.</text>
</comment>
<name>J1I734_9BACT</name>
<evidence type="ECO:0000313" key="8">
    <source>
        <dbReference type="Proteomes" id="UP000005113"/>
    </source>
</evidence>
<dbReference type="InterPro" id="IPR016039">
    <property type="entry name" value="Thiolase-like"/>
</dbReference>
<dbReference type="InterPro" id="IPR020616">
    <property type="entry name" value="Thiolase_N"/>
</dbReference>
<accession>J1I734</accession>
<reference evidence="8" key="1">
    <citation type="journal article" date="2012" name="Stand. Genomic Sci.">
        <title>Permanent draft genome sequence of the gliding predator Saprospira grandis strain Sa g1 (= HR1).</title>
        <authorList>
            <person name="Mavromatis K."/>
            <person name="Chertkov O."/>
            <person name="Lapidus A."/>
            <person name="Nolan M."/>
            <person name="Lucas S."/>
            <person name="Tice H."/>
            <person name="Del Rio T.G."/>
            <person name="Cheng J.F."/>
            <person name="Han C."/>
            <person name="Tapia R."/>
            <person name="Bruce D."/>
            <person name="Goodwin L.A."/>
            <person name="Pitluck S."/>
            <person name="Huntemann M."/>
            <person name="Liolios K."/>
            <person name="Pagani I."/>
            <person name="Ivanova N."/>
            <person name="Mikhailova N."/>
            <person name="Pati A."/>
            <person name="Chen A."/>
            <person name="Palaniappan K."/>
            <person name="Land M."/>
            <person name="Brambilla E.M."/>
            <person name="Rohde M."/>
            <person name="Spring S."/>
            <person name="Goker M."/>
            <person name="Detter J.C."/>
            <person name="Bristow J."/>
            <person name="Eisen J.A."/>
            <person name="Markowitz V."/>
            <person name="Hugenholtz P."/>
            <person name="Kyrpides N.C."/>
            <person name="Klenk H.P."/>
            <person name="Woyke T."/>
        </authorList>
    </citation>
    <scope>NUCLEOTIDE SEQUENCE [LARGE SCALE GENOMIC DNA]</scope>
    <source>
        <strain evidence="8">DSM 2844</strain>
    </source>
</reference>
<dbReference type="NCBIfam" id="TIGR01930">
    <property type="entry name" value="AcCoA-C-Actrans"/>
    <property type="match status" value="1"/>
</dbReference>
<dbReference type="InterPro" id="IPR020615">
    <property type="entry name" value="Thiolase_acyl_enz_int_AS"/>
</dbReference>
<feature type="domain" description="Thiolase N-terminal" evidence="5">
    <location>
        <begin position="13"/>
        <end position="234"/>
    </location>
</feature>
<organism evidence="7 8">
    <name type="scientific">Saprospira grandis DSM 2844</name>
    <dbReference type="NCBI Taxonomy" id="694433"/>
    <lineage>
        <taxon>Bacteria</taxon>
        <taxon>Pseudomonadati</taxon>
        <taxon>Bacteroidota</taxon>
        <taxon>Saprospiria</taxon>
        <taxon>Saprospirales</taxon>
        <taxon>Saprospiraceae</taxon>
        <taxon>Saprospira</taxon>
    </lineage>
</organism>
<dbReference type="CDD" id="cd00751">
    <property type="entry name" value="thiolase"/>
    <property type="match status" value="1"/>
</dbReference>
<dbReference type="PANTHER" id="PTHR43365:SF1">
    <property type="entry name" value="ACETYL-COA C-ACYLTRANSFERASE"/>
    <property type="match status" value="1"/>
</dbReference>
<dbReference type="PIRSF" id="PIRSF000429">
    <property type="entry name" value="Ac-CoA_Ac_transf"/>
    <property type="match status" value="1"/>
</dbReference>
<proteinExistence type="inferred from homology"/>
<evidence type="ECO:0000256" key="1">
    <source>
        <dbReference type="ARBA" id="ARBA00010982"/>
    </source>
</evidence>
<evidence type="ECO:0000259" key="6">
    <source>
        <dbReference type="Pfam" id="PF02803"/>
    </source>
</evidence>
<dbReference type="SUPFAM" id="SSF53901">
    <property type="entry name" value="Thiolase-like"/>
    <property type="match status" value="2"/>
</dbReference>
<evidence type="ECO:0000313" key="7">
    <source>
        <dbReference type="EMBL" id="EJF54228.1"/>
    </source>
</evidence>
<dbReference type="Pfam" id="PF00108">
    <property type="entry name" value="Thiolase_N"/>
    <property type="match status" value="1"/>
</dbReference>